<dbReference type="Proteomes" id="UP001374584">
    <property type="component" value="Unassembled WGS sequence"/>
</dbReference>
<keyword evidence="2" id="KW-1185">Reference proteome</keyword>
<gene>
    <name evidence="1" type="ORF">VNO80_21237</name>
</gene>
<protein>
    <submittedName>
        <fullName evidence="1">Uncharacterized protein</fullName>
    </submittedName>
</protein>
<name>A0AAN9QT39_PHACN</name>
<organism evidence="1 2">
    <name type="scientific">Phaseolus coccineus</name>
    <name type="common">Scarlet runner bean</name>
    <name type="synonym">Phaseolus multiflorus</name>
    <dbReference type="NCBI Taxonomy" id="3886"/>
    <lineage>
        <taxon>Eukaryota</taxon>
        <taxon>Viridiplantae</taxon>
        <taxon>Streptophyta</taxon>
        <taxon>Embryophyta</taxon>
        <taxon>Tracheophyta</taxon>
        <taxon>Spermatophyta</taxon>
        <taxon>Magnoliopsida</taxon>
        <taxon>eudicotyledons</taxon>
        <taxon>Gunneridae</taxon>
        <taxon>Pentapetalae</taxon>
        <taxon>rosids</taxon>
        <taxon>fabids</taxon>
        <taxon>Fabales</taxon>
        <taxon>Fabaceae</taxon>
        <taxon>Papilionoideae</taxon>
        <taxon>50 kb inversion clade</taxon>
        <taxon>NPAAA clade</taxon>
        <taxon>indigoferoid/millettioid clade</taxon>
        <taxon>Phaseoleae</taxon>
        <taxon>Phaseolus</taxon>
    </lineage>
</organism>
<comment type="caution">
    <text evidence="1">The sequence shown here is derived from an EMBL/GenBank/DDBJ whole genome shotgun (WGS) entry which is preliminary data.</text>
</comment>
<accession>A0AAN9QT39</accession>
<reference evidence="1 2" key="1">
    <citation type="submission" date="2024-01" db="EMBL/GenBank/DDBJ databases">
        <title>The genomes of 5 underutilized Papilionoideae crops provide insights into root nodulation and disease resistanc.</title>
        <authorList>
            <person name="Jiang F."/>
        </authorList>
    </citation>
    <scope>NUCLEOTIDE SEQUENCE [LARGE SCALE GENOMIC DNA]</scope>
    <source>
        <strain evidence="1">JINMINGXINNONG_FW02</strain>
        <tissue evidence="1">Leaves</tissue>
    </source>
</reference>
<sequence>MREVSRRKHTCGGMGTAKLAIQSSNGPNFKEMAKTELEEINQTTPWIIYMPVSHSWNFGQVPSSHDITVHQEFPHKFHHRNN</sequence>
<dbReference type="EMBL" id="JAYMYR010000008">
    <property type="protein sequence ID" value="KAK7346714.1"/>
    <property type="molecule type" value="Genomic_DNA"/>
</dbReference>
<evidence type="ECO:0000313" key="1">
    <source>
        <dbReference type="EMBL" id="KAK7346714.1"/>
    </source>
</evidence>
<proteinExistence type="predicted"/>
<evidence type="ECO:0000313" key="2">
    <source>
        <dbReference type="Proteomes" id="UP001374584"/>
    </source>
</evidence>
<dbReference type="AlphaFoldDB" id="A0AAN9QT39"/>